<dbReference type="AlphaFoldDB" id="A0A3A8QVF9"/>
<dbReference type="Proteomes" id="UP000267003">
    <property type="component" value="Unassembled WGS sequence"/>
</dbReference>
<evidence type="ECO:0000313" key="1">
    <source>
        <dbReference type="EMBL" id="RKH72736.1"/>
    </source>
</evidence>
<comment type="caution">
    <text evidence="1">The sequence shown here is derived from an EMBL/GenBank/DDBJ whole genome shotgun (WGS) entry which is preliminary data.</text>
</comment>
<organism evidence="1 2">
    <name type="scientific">Corallococcus aberystwythensis</name>
    <dbReference type="NCBI Taxonomy" id="2316722"/>
    <lineage>
        <taxon>Bacteria</taxon>
        <taxon>Pseudomonadati</taxon>
        <taxon>Myxococcota</taxon>
        <taxon>Myxococcia</taxon>
        <taxon>Myxococcales</taxon>
        <taxon>Cystobacterineae</taxon>
        <taxon>Myxococcaceae</taxon>
        <taxon>Corallococcus</taxon>
    </lineage>
</organism>
<accession>A0A3A8QVF9</accession>
<reference evidence="2" key="1">
    <citation type="submission" date="2018-09" db="EMBL/GenBank/DDBJ databases">
        <authorList>
            <person name="Livingstone P.G."/>
            <person name="Whitworth D.E."/>
        </authorList>
    </citation>
    <scope>NUCLEOTIDE SEQUENCE [LARGE SCALE GENOMIC DNA]</scope>
    <source>
        <strain evidence="2">AB050A</strain>
    </source>
</reference>
<sequence length="108" mass="11747">MLPRTLHNGSFILDTPASSASSWTELDEVVSRMGERLPVLVHDHRMMGRKASNGFRKPYEVLVMKSSGRLIQEQAQTRATCIQHAGELGPAPLAAADLQHSSVSGQVP</sequence>
<keyword evidence="2" id="KW-1185">Reference proteome</keyword>
<name>A0A3A8QVF9_9BACT</name>
<dbReference type="EMBL" id="RAWK01000021">
    <property type="protein sequence ID" value="RKH72736.1"/>
    <property type="molecule type" value="Genomic_DNA"/>
</dbReference>
<protein>
    <submittedName>
        <fullName evidence="1">Uncharacterized protein</fullName>
    </submittedName>
</protein>
<dbReference type="AntiFam" id="ANF00159">
    <property type="entry name" value="Shadow ORF (opposite uvrA)"/>
</dbReference>
<proteinExistence type="predicted"/>
<evidence type="ECO:0000313" key="2">
    <source>
        <dbReference type="Proteomes" id="UP000267003"/>
    </source>
</evidence>
<gene>
    <name evidence="1" type="ORF">D7W81_05470</name>
</gene>